<evidence type="ECO:0000256" key="2">
    <source>
        <dbReference type="ARBA" id="ARBA00022692"/>
    </source>
</evidence>
<evidence type="ECO:0000256" key="1">
    <source>
        <dbReference type="ARBA" id="ARBA00004141"/>
    </source>
</evidence>
<dbReference type="GO" id="GO:0016020">
    <property type="term" value="C:membrane"/>
    <property type="evidence" value="ECO:0007669"/>
    <property type="project" value="UniProtKB-SubCell"/>
</dbReference>
<dbReference type="InterPro" id="IPR006977">
    <property type="entry name" value="Yip1_dom"/>
</dbReference>
<dbReference type="RefSeq" id="WP_181754958.1">
    <property type="nucleotide sequence ID" value="NZ_JACEIQ010000038.1"/>
</dbReference>
<gene>
    <name evidence="7" type="ORF">H1191_19735</name>
</gene>
<dbReference type="EMBL" id="JACEIQ010000038">
    <property type="protein sequence ID" value="MBA4496493.1"/>
    <property type="molecule type" value="Genomic_DNA"/>
</dbReference>
<protein>
    <submittedName>
        <fullName evidence="7">YIP1 family protein</fullName>
    </submittedName>
</protein>
<feature type="transmembrane region" description="Helical" evidence="5">
    <location>
        <begin position="37"/>
        <end position="60"/>
    </location>
</feature>
<feature type="transmembrane region" description="Helical" evidence="5">
    <location>
        <begin position="206"/>
        <end position="226"/>
    </location>
</feature>
<sequence length="231" mass="25261">MEAHIQTEKGLSEKPSLIGMIVSPEKQYRRIKENPTIWLPMIILMVLATALIGLQMYLLVNDPQYLQQTLRGAGNVSLDIETMKIWTIGIGTAVGFLTVPFSSLLAAFFTWIFVMLMQGEAKFRQLFSFQLHLYVISLLSLIVSVILFSAFDLDPNVPATSLASIIPAEGAVKGLLSAIEVFAIWGTVLTASGLQVIASLSRGKAWTIAIIFWCVVAVFSAVSSLFQSFGA</sequence>
<comment type="subcellular location">
    <subcellularLocation>
        <location evidence="1">Membrane</location>
        <topology evidence="1">Multi-pass membrane protein</topology>
    </subcellularLocation>
</comment>
<keyword evidence="2 5" id="KW-0812">Transmembrane</keyword>
<accession>A0A7W1WUV9</accession>
<comment type="caution">
    <text evidence="7">The sequence shown here is derived from an EMBL/GenBank/DDBJ whole genome shotgun (WGS) entry which is preliminary data.</text>
</comment>
<name>A0A7W1WUV9_9BACL</name>
<evidence type="ECO:0000313" key="7">
    <source>
        <dbReference type="EMBL" id="MBA4496493.1"/>
    </source>
</evidence>
<evidence type="ECO:0000256" key="5">
    <source>
        <dbReference type="SAM" id="Phobius"/>
    </source>
</evidence>
<evidence type="ECO:0000256" key="4">
    <source>
        <dbReference type="ARBA" id="ARBA00023136"/>
    </source>
</evidence>
<dbReference type="AlphaFoldDB" id="A0A7W1WUV9"/>
<keyword evidence="3 5" id="KW-1133">Transmembrane helix</keyword>
<evidence type="ECO:0000256" key="3">
    <source>
        <dbReference type="ARBA" id="ARBA00022989"/>
    </source>
</evidence>
<feature type="transmembrane region" description="Helical" evidence="5">
    <location>
        <begin position="126"/>
        <end position="151"/>
    </location>
</feature>
<evidence type="ECO:0000313" key="8">
    <source>
        <dbReference type="Proteomes" id="UP000535491"/>
    </source>
</evidence>
<proteinExistence type="predicted"/>
<keyword evidence="4 5" id="KW-0472">Membrane</keyword>
<organism evidence="7 8">
    <name type="scientific">Paenactinomyces guangxiensis</name>
    <dbReference type="NCBI Taxonomy" id="1490290"/>
    <lineage>
        <taxon>Bacteria</taxon>
        <taxon>Bacillati</taxon>
        <taxon>Bacillota</taxon>
        <taxon>Bacilli</taxon>
        <taxon>Bacillales</taxon>
        <taxon>Thermoactinomycetaceae</taxon>
        <taxon>Paenactinomyces</taxon>
    </lineage>
</organism>
<reference evidence="7 8" key="1">
    <citation type="submission" date="2020-07" db="EMBL/GenBank/DDBJ databases">
        <authorList>
            <person name="Feng H."/>
        </authorList>
    </citation>
    <scope>NUCLEOTIDE SEQUENCE [LARGE SCALE GENOMIC DNA]</scope>
    <source>
        <strain evidence="8">s-10</strain>
    </source>
</reference>
<evidence type="ECO:0000259" key="6">
    <source>
        <dbReference type="Pfam" id="PF04893"/>
    </source>
</evidence>
<feature type="transmembrane region" description="Helical" evidence="5">
    <location>
        <begin position="171"/>
        <end position="194"/>
    </location>
</feature>
<dbReference type="Pfam" id="PF04893">
    <property type="entry name" value="Yip1"/>
    <property type="match status" value="1"/>
</dbReference>
<feature type="transmembrane region" description="Helical" evidence="5">
    <location>
        <begin position="85"/>
        <end position="114"/>
    </location>
</feature>
<feature type="domain" description="Yip1" evidence="6">
    <location>
        <begin position="18"/>
        <end position="222"/>
    </location>
</feature>
<keyword evidence="8" id="KW-1185">Reference proteome</keyword>
<dbReference type="Proteomes" id="UP000535491">
    <property type="component" value="Unassembled WGS sequence"/>
</dbReference>